<dbReference type="GO" id="GO:0008270">
    <property type="term" value="F:zinc ion binding"/>
    <property type="evidence" value="ECO:0007669"/>
    <property type="project" value="UniProtKB-KW"/>
</dbReference>
<feature type="domain" description="C2H2-type" evidence="9">
    <location>
        <begin position="1043"/>
        <end position="1071"/>
    </location>
</feature>
<dbReference type="SMART" id="SM00355">
    <property type="entry name" value="ZnF_C2H2"/>
    <property type="match status" value="18"/>
</dbReference>
<feature type="region of interest" description="Disordered" evidence="8">
    <location>
        <begin position="824"/>
        <end position="850"/>
    </location>
</feature>
<dbReference type="InterPro" id="IPR036236">
    <property type="entry name" value="Znf_C2H2_sf"/>
</dbReference>
<feature type="region of interest" description="Disordered" evidence="8">
    <location>
        <begin position="1549"/>
        <end position="1589"/>
    </location>
</feature>
<evidence type="ECO:0000256" key="6">
    <source>
        <dbReference type="ARBA" id="ARBA00023242"/>
    </source>
</evidence>
<evidence type="ECO:0000259" key="9">
    <source>
        <dbReference type="PROSITE" id="PS50157"/>
    </source>
</evidence>
<feature type="domain" description="C2H2-type" evidence="9">
    <location>
        <begin position="1235"/>
        <end position="1263"/>
    </location>
</feature>
<dbReference type="EMBL" id="JADYXP020000024">
    <property type="protein sequence ID" value="KAL0101299.1"/>
    <property type="molecule type" value="Genomic_DNA"/>
</dbReference>
<feature type="domain" description="C2H2-type" evidence="9">
    <location>
        <begin position="1009"/>
        <end position="1037"/>
    </location>
</feature>
<feature type="compositionally biased region" description="Polar residues" evidence="8">
    <location>
        <begin position="1578"/>
        <end position="1588"/>
    </location>
</feature>
<evidence type="ECO:0000256" key="8">
    <source>
        <dbReference type="SAM" id="MobiDB-lite"/>
    </source>
</evidence>
<proteinExistence type="predicted"/>
<dbReference type="Proteomes" id="UP001430953">
    <property type="component" value="Unassembled WGS sequence"/>
</dbReference>
<keyword evidence="11" id="KW-1185">Reference proteome</keyword>
<evidence type="ECO:0000256" key="1">
    <source>
        <dbReference type="ARBA" id="ARBA00004123"/>
    </source>
</evidence>
<dbReference type="GO" id="GO:0005634">
    <property type="term" value="C:nucleus"/>
    <property type="evidence" value="ECO:0007669"/>
    <property type="project" value="UniProtKB-SubCell"/>
</dbReference>
<name>A0AAW2EFZ7_9HYME</name>
<feature type="domain" description="C2H2-type" evidence="9">
    <location>
        <begin position="1139"/>
        <end position="1167"/>
    </location>
</feature>
<feature type="compositionally biased region" description="Polar residues" evidence="8">
    <location>
        <begin position="1209"/>
        <end position="1221"/>
    </location>
</feature>
<feature type="region of interest" description="Disordered" evidence="8">
    <location>
        <begin position="1199"/>
        <end position="1228"/>
    </location>
</feature>
<dbReference type="PROSITE" id="PS50157">
    <property type="entry name" value="ZINC_FINGER_C2H2_2"/>
    <property type="match status" value="8"/>
</dbReference>
<protein>
    <recommendedName>
        <fullName evidence="9">C2H2-type domain-containing protein</fullName>
    </recommendedName>
</protein>
<dbReference type="PROSITE" id="PS00028">
    <property type="entry name" value="ZINC_FINGER_C2H2_1"/>
    <property type="match status" value="13"/>
</dbReference>
<feature type="compositionally biased region" description="Basic and acidic residues" evidence="8">
    <location>
        <begin position="1562"/>
        <end position="1575"/>
    </location>
</feature>
<evidence type="ECO:0000313" key="10">
    <source>
        <dbReference type="EMBL" id="KAL0101299.1"/>
    </source>
</evidence>
<evidence type="ECO:0000256" key="5">
    <source>
        <dbReference type="ARBA" id="ARBA00022833"/>
    </source>
</evidence>
<keyword evidence="4 7" id="KW-0863">Zinc-finger</keyword>
<reference evidence="10 11" key="1">
    <citation type="submission" date="2023-03" db="EMBL/GenBank/DDBJ databases">
        <title>High recombination rates correlate with genetic variation in Cardiocondyla obscurior ants.</title>
        <authorList>
            <person name="Errbii M."/>
        </authorList>
    </citation>
    <scope>NUCLEOTIDE SEQUENCE [LARGE SCALE GENOMIC DNA]</scope>
    <source>
        <strain evidence="10">Alpha-2009</strain>
        <tissue evidence="10">Whole body</tissue>
    </source>
</reference>
<evidence type="ECO:0000313" key="11">
    <source>
        <dbReference type="Proteomes" id="UP001430953"/>
    </source>
</evidence>
<comment type="caution">
    <text evidence="10">The sequence shown here is derived from an EMBL/GenBank/DDBJ whole genome shotgun (WGS) entry which is preliminary data.</text>
</comment>
<accession>A0AAW2EFZ7</accession>
<organism evidence="10 11">
    <name type="scientific">Cardiocondyla obscurior</name>
    <dbReference type="NCBI Taxonomy" id="286306"/>
    <lineage>
        <taxon>Eukaryota</taxon>
        <taxon>Metazoa</taxon>
        <taxon>Ecdysozoa</taxon>
        <taxon>Arthropoda</taxon>
        <taxon>Hexapoda</taxon>
        <taxon>Insecta</taxon>
        <taxon>Pterygota</taxon>
        <taxon>Neoptera</taxon>
        <taxon>Endopterygota</taxon>
        <taxon>Hymenoptera</taxon>
        <taxon>Apocrita</taxon>
        <taxon>Aculeata</taxon>
        <taxon>Formicoidea</taxon>
        <taxon>Formicidae</taxon>
        <taxon>Myrmicinae</taxon>
        <taxon>Cardiocondyla</taxon>
    </lineage>
</organism>
<evidence type="ECO:0000256" key="7">
    <source>
        <dbReference type="PROSITE-ProRule" id="PRU00042"/>
    </source>
</evidence>
<feature type="domain" description="C2H2-type" evidence="9">
    <location>
        <begin position="870"/>
        <end position="890"/>
    </location>
</feature>
<sequence>MARVQPYERGVNAILHTNSLITIDIQSEQKIKEELINTTSATSEDCAINSNCRSLINHNYHCSDKLSLTKINTNNRNLSDDSELYINRINKMIVNVESKSAKLEKGIHNTLAKREEQKCHNEVCPIKTDNTLRTVMEEVRKSRKRKRRNTISECAEQNQFKIIKKHKYVECKICFRIFSSFRCYQIHSLRLSKTVCTFCKKRFRTYSTLSSHLSRVHIKRLTKFRYKCNFCMYSSNTKCKLQSHLYHAHYDLICLNTTTKHQTLKSEKVDKSPKNIASKINIDKESRSSNLGEHNLQSKKISGFFKNSINKSSDDNVMDTEKLNHKKSLNNEMHPIKKLRQTTLTEYIELYKKCDINVDLSKLNSPTNNNTNKQIEKNSSLRMIEQHTDQIESSPIKLDNLPKQMTHSIPEQTDVKDESSSSKKPFVRLHADFEMMQSFLDNLSDTNVADKENRTHDNVSCNHEIPYSLRSSNTVFSIDITSHFRRRRNKSKNFVVNTKSSEKNVDVICVNPKVDWEIMKSRFKCKKCTIPLVRCDEKSENSYQNSTIDAAKNTSVIAQINSTSLPENEECNAVKLKDFEIYLERLTVPIENTKTESTLNTEEHKNIFCKICDASFSSREDRRVHIKSVHIAYMSSICNARYTLKQNLLQHFLTEHLVEQNKCCVCYKLMPNYEALKQHLTIHCLKYIKKQNSEYPTDIELKCSSARTLYRCLSCNQTFSSQLLLEEHRRYHVIQKEMERNQENSTESLKQTEASESLMINFKVEHEEVVNESTVTRNEGINPDSGKSLINSDCVKEELNIHKSFSGEKESDINRTCLVASGDTVRERSNSINKPQNSKNLSKNSGSTIRNENTTVITNKQSDNPAVKVYPCNVCGKQFHTPKNLTIHIRAFGFTSDVCPICGTGFSSKRFLQTHITAAHVPQFSKTYSIHCIFCNQGFTKKYDLRPHILHLHREQLLNTFTRTLSVNQETPDPSSVVHTTICKICNLVFETHDRFVEHRMYYYNNHTFTCTLCMKNFQGLYMFHHHNKLEHYSEDKRKLYSYICKICNEGFNHEMHFHSHNMHVHSNEANSAKTAKEIEKNDSGHTSVIKETRKYLTSQQIQEEQPSNQYTCEICQLKCKDENELINHKDFYSNDGDFKCNKCGKRCKTLSLLNYHEHIVHTNRPASNKYTCYICREIFKTVISLKCHERHFHPDNSNTVDNWKKDSNQTTPSTNKTTNGPHEPENDSFESNNYSCVFCNMKFLTTNSIQTHIVYAHMEDMELMITNRNDSKTTTTNNVTKQVVENGKASLTLSGSEPISFSSLLSELITTLTLSIPGGNSTETKKSEDIPIVSAASDVTSKVNTSILSSAEPTTPKTITSNVQSKDNTPVILPGPANYLQKNNAPEKSLKNIKPKPITISSLSEFSAVFNQPQSYKSINITNNEPESINSYFKCPLCPLEYPSLLYFHAHLKYVHASSIYQRDVQNELTSSWAFLSQNKPVIQCLLCPCNFTNEMRYKTHLRQIHTYCMYIPNLEQTANKNNHSIKIEKDINKIALTTSSNKTNNIPEVITVDDDDDDNNRDNNLKTTDKEAAKVTPTSDQNTPNNKIGKLRVKSFAKIIENLSTDCASNLL</sequence>
<keyword evidence="3" id="KW-0677">Repeat</keyword>
<evidence type="ECO:0000256" key="4">
    <source>
        <dbReference type="ARBA" id="ARBA00022771"/>
    </source>
</evidence>
<dbReference type="PANTHER" id="PTHR24406">
    <property type="entry name" value="TRANSCRIPTIONAL REPRESSOR CTCFL-RELATED"/>
    <property type="match status" value="1"/>
</dbReference>
<dbReference type="Gene3D" id="3.30.160.60">
    <property type="entry name" value="Classic Zinc Finger"/>
    <property type="match status" value="6"/>
</dbReference>
<evidence type="ECO:0000256" key="2">
    <source>
        <dbReference type="ARBA" id="ARBA00022723"/>
    </source>
</evidence>
<gene>
    <name evidence="10" type="ORF">PUN28_018836</name>
</gene>
<keyword evidence="6" id="KW-0539">Nucleus</keyword>
<dbReference type="InterPro" id="IPR050888">
    <property type="entry name" value="ZnF_C2H2-type_TF"/>
</dbReference>
<keyword evidence="2" id="KW-0479">Metal-binding</keyword>
<feature type="domain" description="C2H2-type" evidence="9">
    <location>
        <begin position="710"/>
        <end position="737"/>
    </location>
</feature>
<dbReference type="SUPFAM" id="SSF57667">
    <property type="entry name" value="beta-beta-alpha zinc fingers"/>
    <property type="match status" value="2"/>
</dbReference>
<comment type="subcellular location">
    <subcellularLocation>
        <location evidence="1">Nucleus</location>
    </subcellularLocation>
</comment>
<dbReference type="InterPro" id="IPR013087">
    <property type="entry name" value="Znf_C2H2_type"/>
</dbReference>
<feature type="domain" description="C2H2-type" evidence="9">
    <location>
        <begin position="1171"/>
        <end position="1199"/>
    </location>
</feature>
<feature type="domain" description="C2H2-type" evidence="9">
    <location>
        <begin position="194"/>
        <end position="217"/>
    </location>
</feature>
<feature type="compositionally biased region" description="Polar residues" evidence="8">
    <location>
        <begin position="830"/>
        <end position="850"/>
    </location>
</feature>
<dbReference type="Pfam" id="PF00096">
    <property type="entry name" value="zf-C2H2"/>
    <property type="match status" value="2"/>
</dbReference>
<keyword evidence="5" id="KW-0862">Zinc</keyword>
<evidence type="ECO:0000256" key="3">
    <source>
        <dbReference type="ARBA" id="ARBA00022737"/>
    </source>
</evidence>